<evidence type="ECO:0000313" key="2">
    <source>
        <dbReference type="EMBL" id="KAK1341692.1"/>
    </source>
</evidence>
<dbReference type="EMBL" id="JAULJE010000006">
    <property type="protein sequence ID" value="KAK1341692.1"/>
    <property type="molecule type" value="Genomic_DNA"/>
</dbReference>
<dbReference type="Proteomes" id="UP001177744">
    <property type="component" value="Unassembled WGS sequence"/>
</dbReference>
<dbReference type="AlphaFoldDB" id="A0AA40I284"/>
<gene>
    <name evidence="2" type="ORF">QTO34_016440</name>
</gene>
<protein>
    <submittedName>
        <fullName evidence="2">Uncharacterized protein</fullName>
    </submittedName>
</protein>
<keyword evidence="3" id="KW-1185">Reference proteome</keyword>
<organism evidence="2 3">
    <name type="scientific">Cnephaeus nilssonii</name>
    <name type="common">Northern bat</name>
    <name type="synonym">Eptesicus nilssonii</name>
    <dbReference type="NCBI Taxonomy" id="3371016"/>
    <lineage>
        <taxon>Eukaryota</taxon>
        <taxon>Metazoa</taxon>
        <taxon>Chordata</taxon>
        <taxon>Craniata</taxon>
        <taxon>Vertebrata</taxon>
        <taxon>Euteleostomi</taxon>
        <taxon>Mammalia</taxon>
        <taxon>Eutheria</taxon>
        <taxon>Laurasiatheria</taxon>
        <taxon>Chiroptera</taxon>
        <taxon>Yangochiroptera</taxon>
        <taxon>Vespertilionidae</taxon>
        <taxon>Cnephaeus</taxon>
    </lineage>
</organism>
<name>A0AA40I284_CNENI</name>
<reference evidence="2" key="1">
    <citation type="submission" date="2023-06" db="EMBL/GenBank/DDBJ databases">
        <title>Reference genome for the Northern bat (Eptesicus nilssonii), a most northern bat species.</title>
        <authorList>
            <person name="Laine V.N."/>
            <person name="Pulliainen A.T."/>
            <person name="Lilley T.M."/>
        </authorList>
    </citation>
    <scope>NUCLEOTIDE SEQUENCE</scope>
    <source>
        <strain evidence="2">BLF_Eptnil</strain>
        <tissue evidence="2">Kidney</tissue>
    </source>
</reference>
<sequence length="180" mass="19357">MEDIDLRRWAQTSGSWHRPQTKGTAFCMSSPRGQWGRSSWEGTVSAVLWEGLCVLCHQVSCSHVGCAGLLASLVTQDSRIHMRQKGGDLQLLPMPTLHPALGLLLQSEGQVLHLSWSHGGDKATGTTSRAIFPSAFRTAVEVAVTPNADAPGTPMSQSRENACTCEEAKKTHQGPGLQPT</sequence>
<feature type="region of interest" description="Disordered" evidence="1">
    <location>
        <begin position="148"/>
        <end position="180"/>
    </location>
</feature>
<evidence type="ECO:0000313" key="3">
    <source>
        <dbReference type="Proteomes" id="UP001177744"/>
    </source>
</evidence>
<accession>A0AA40I284</accession>
<proteinExistence type="predicted"/>
<comment type="caution">
    <text evidence="2">The sequence shown here is derived from an EMBL/GenBank/DDBJ whole genome shotgun (WGS) entry which is preliminary data.</text>
</comment>
<evidence type="ECO:0000256" key="1">
    <source>
        <dbReference type="SAM" id="MobiDB-lite"/>
    </source>
</evidence>